<evidence type="ECO:0000313" key="1">
    <source>
        <dbReference type="EMBL" id="GGC41434.1"/>
    </source>
</evidence>
<evidence type="ECO:0000313" key="2">
    <source>
        <dbReference type="Proteomes" id="UP000637769"/>
    </source>
</evidence>
<reference evidence="2" key="1">
    <citation type="journal article" date="2019" name="Int. J. Syst. Evol. Microbiol.">
        <title>The Global Catalogue of Microorganisms (GCM) 10K type strain sequencing project: providing services to taxonomists for standard genome sequencing and annotation.</title>
        <authorList>
            <consortium name="The Broad Institute Genomics Platform"/>
            <consortium name="The Broad Institute Genome Sequencing Center for Infectious Disease"/>
            <person name="Wu L."/>
            <person name="Ma J."/>
        </authorList>
    </citation>
    <scope>NUCLEOTIDE SEQUENCE [LARGE SCALE GENOMIC DNA]</scope>
    <source>
        <strain evidence="2">CCM 7132</strain>
    </source>
</reference>
<name>A0ABQ1MND8_9PROT</name>
<protein>
    <submittedName>
        <fullName evidence="1">Uncharacterized protein</fullName>
    </submittedName>
</protein>
<organism evidence="1 2">
    <name type="scientific">Asaia siamensis</name>
    <dbReference type="NCBI Taxonomy" id="110479"/>
    <lineage>
        <taxon>Bacteria</taxon>
        <taxon>Pseudomonadati</taxon>
        <taxon>Pseudomonadota</taxon>
        <taxon>Alphaproteobacteria</taxon>
        <taxon>Acetobacterales</taxon>
        <taxon>Acetobacteraceae</taxon>
        <taxon>Asaia</taxon>
    </lineage>
</organism>
<sequence>MQETTEIALEDVALEGHGTHSDTDTAIESSAYAAELIQGSDIVTREGRLLEEFRSIFPEQCNDLIESLRGLHLTRQLKRSRKWPGENREKWLIIFQTCHEVAKITENGGSVGSRLIADCVAALSQAKAENRINEMGLNTDSQSTEWVKGFVHNEKNYGWIYEGIIRFNGSREIK</sequence>
<dbReference type="EMBL" id="BMCH01000010">
    <property type="protein sequence ID" value="GGC41434.1"/>
    <property type="molecule type" value="Genomic_DNA"/>
</dbReference>
<gene>
    <name evidence="1" type="ORF">GCM10007207_28440</name>
</gene>
<accession>A0ABQ1MND8</accession>
<keyword evidence="2" id="KW-1185">Reference proteome</keyword>
<proteinExistence type="predicted"/>
<dbReference type="Proteomes" id="UP000637769">
    <property type="component" value="Unassembled WGS sequence"/>
</dbReference>
<comment type="caution">
    <text evidence="1">The sequence shown here is derived from an EMBL/GenBank/DDBJ whole genome shotgun (WGS) entry which is preliminary data.</text>
</comment>